<dbReference type="Proteomes" id="UP000695562">
    <property type="component" value="Unassembled WGS sequence"/>
</dbReference>
<feature type="compositionally biased region" description="Low complexity" evidence="1">
    <location>
        <begin position="463"/>
        <end position="528"/>
    </location>
</feature>
<protein>
    <submittedName>
        <fullName evidence="3">Uncharacterized protein</fullName>
    </submittedName>
</protein>
<name>A0A8J4V0R4_9MYCE</name>
<reference evidence="3" key="1">
    <citation type="submission" date="2020-01" db="EMBL/GenBank/DDBJ databases">
        <title>Development of genomics and gene disruption for Polysphondylium violaceum indicates a role for the polyketide synthase stlB in stalk morphogenesis.</title>
        <authorList>
            <person name="Narita B."/>
            <person name="Kawabe Y."/>
            <person name="Kin K."/>
            <person name="Saito T."/>
            <person name="Gibbs R."/>
            <person name="Kuspa A."/>
            <person name="Muzny D."/>
            <person name="Queller D."/>
            <person name="Richards S."/>
            <person name="Strassman J."/>
            <person name="Sucgang R."/>
            <person name="Worley K."/>
            <person name="Schaap P."/>
        </authorList>
    </citation>
    <scope>NUCLEOTIDE SEQUENCE</scope>
    <source>
        <strain evidence="3">QSvi11</strain>
    </source>
</reference>
<organism evidence="3 4">
    <name type="scientific">Polysphondylium violaceum</name>
    <dbReference type="NCBI Taxonomy" id="133409"/>
    <lineage>
        <taxon>Eukaryota</taxon>
        <taxon>Amoebozoa</taxon>
        <taxon>Evosea</taxon>
        <taxon>Eumycetozoa</taxon>
        <taxon>Dictyostelia</taxon>
        <taxon>Dictyosteliales</taxon>
        <taxon>Dictyosteliaceae</taxon>
        <taxon>Polysphondylium</taxon>
    </lineage>
</organism>
<sequence>MRDYCLAFLLCVLSISVVLSTPTTIYVSPDAVNSKVQCGTSIQSPCGSIVDAIASFDSYSFPGSGNPKLYPPLVIALLPGTYFSSATSKNVSDTVVFYQHDITIQPATPNTDVVISGKYFTNDLFNIGLSKPAEWGAKLTVTGITFDSWSSQILAASSIYDLSASFSNCTIQNSAGGGGNNPSIFLIYSYGSSKITFLNFNKCTMDSNSAKASSSLIYTSGVTVSITNSNFNNNNFTTMITSSSIVTMSNSNVTNSGRVAYAINGNMTITGCNFKNNQDSSYIFYSVKSGVSISTSNFISNSIGSSQNGILTISGAEGYYFTVSGSTFSNNNGTPIYSTGNNLAVKGSTFQNNQGYYGGGVYQSDTIADIASSIFIVTSSGNSLSEMIYLSKVPSLSIESTNFKITSDATGVSSKFSMIECQGSAIYLSDVTMDLAQYRSIDCTSCSVTIRSGNQYQCEVAPTTSSTSSSDESTSSTSSSTTSSSSGTTGNSGNGSTTSGASSGNGGTITTTSSTSTSTSSTTTHTTGDANSHKIEMWVYIVAALFALLLI</sequence>
<feature type="signal peptide" evidence="2">
    <location>
        <begin position="1"/>
        <end position="20"/>
    </location>
</feature>
<dbReference type="InterPro" id="IPR011050">
    <property type="entry name" value="Pectin_lyase_fold/virulence"/>
</dbReference>
<proteinExistence type="predicted"/>
<feature type="region of interest" description="Disordered" evidence="1">
    <location>
        <begin position="461"/>
        <end position="529"/>
    </location>
</feature>
<evidence type="ECO:0000256" key="1">
    <source>
        <dbReference type="SAM" id="MobiDB-lite"/>
    </source>
</evidence>
<dbReference type="AlphaFoldDB" id="A0A8J4V0R4"/>
<comment type="caution">
    <text evidence="3">The sequence shown here is derived from an EMBL/GenBank/DDBJ whole genome shotgun (WGS) entry which is preliminary data.</text>
</comment>
<evidence type="ECO:0000256" key="2">
    <source>
        <dbReference type="SAM" id="SignalP"/>
    </source>
</evidence>
<dbReference type="PANTHER" id="PTHR31318">
    <property type="entry name" value="EXPRESSED PROTEIN-RELATED"/>
    <property type="match status" value="1"/>
</dbReference>
<evidence type="ECO:0000313" key="4">
    <source>
        <dbReference type="Proteomes" id="UP000695562"/>
    </source>
</evidence>
<dbReference type="EMBL" id="AJWJ01000072">
    <property type="protein sequence ID" value="KAF2076125.1"/>
    <property type="molecule type" value="Genomic_DNA"/>
</dbReference>
<dbReference type="InterPro" id="IPR012334">
    <property type="entry name" value="Pectin_lyas_fold"/>
</dbReference>
<evidence type="ECO:0000313" key="3">
    <source>
        <dbReference type="EMBL" id="KAF2076125.1"/>
    </source>
</evidence>
<gene>
    <name evidence="3" type="ORF">CYY_002587</name>
</gene>
<keyword evidence="4" id="KW-1185">Reference proteome</keyword>
<accession>A0A8J4V0R4</accession>
<keyword evidence="2" id="KW-0732">Signal</keyword>
<dbReference type="Gene3D" id="2.160.20.10">
    <property type="entry name" value="Single-stranded right-handed beta-helix, Pectin lyase-like"/>
    <property type="match status" value="1"/>
</dbReference>
<dbReference type="SUPFAM" id="SSF51126">
    <property type="entry name" value="Pectin lyase-like"/>
    <property type="match status" value="1"/>
</dbReference>
<feature type="chain" id="PRO_5035304830" evidence="2">
    <location>
        <begin position="21"/>
        <end position="551"/>
    </location>
</feature>